<dbReference type="InterPro" id="IPR011009">
    <property type="entry name" value="Kinase-like_dom_sf"/>
</dbReference>
<dbReference type="PANTHER" id="PTHR44329:SF214">
    <property type="entry name" value="PROTEIN KINASE DOMAIN-CONTAINING PROTEIN"/>
    <property type="match status" value="1"/>
</dbReference>
<dbReference type="PANTHER" id="PTHR44329">
    <property type="entry name" value="SERINE/THREONINE-PROTEIN KINASE TNNI3K-RELATED"/>
    <property type="match status" value="1"/>
</dbReference>
<dbReference type="SMART" id="SM00220">
    <property type="entry name" value="S_TKc"/>
    <property type="match status" value="1"/>
</dbReference>
<dbReference type="Gene3D" id="1.10.510.10">
    <property type="entry name" value="Transferase(Phosphotransferase) domain 1"/>
    <property type="match status" value="1"/>
</dbReference>
<accession>A0A3R7KEI3</accession>
<dbReference type="GO" id="GO:0005524">
    <property type="term" value="F:ATP binding"/>
    <property type="evidence" value="ECO:0007669"/>
    <property type="project" value="InterPro"/>
</dbReference>
<dbReference type="Proteomes" id="UP000284657">
    <property type="component" value="Unassembled WGS sequence"/>
</dbReference>
<comment type="caution">
    <text evidence="2">The sequence shown here is derived from an EMBL/GenBank/DDBJ whole genome shotgun (WGS) entry which is preliminary data.</text>
</comment>
<sequence length="474" mass="54130">MECLLNALVAPVDAYREQEERWTELRKRQVEVFVSESSNYSDTQLDILRKAYNEVLSIQSEGLCGSCPDWFIEWYELADEKYFDQGGFGEVWRAKWLNSDVVVKRVIMDNEFTSTNNNRSGQRQMFQHEMALWFKLNHPHVVKLFGGCHVGTPFFVCEEAKNGPLNKYLKQHPDEIWQKLYEATLGLEYLHARSIVHRDLKCDNILVGSDGNAKLADFGLSAFAKTVDQGKLSAATRWVAPECLGESQASCASDIYSLGMCIIQAVSGKYPWGNLGDMAVKYYVRKGELPLRPPEFTDAQWQLVDSMCKLNPTERLDILVVVQRLKHFADDPNAEIPRLAPMALNLPVDDMIRTLKLPLVQYDNDADKYAVRRTYELLIDRIEDLCAGQYDDKMKNCLNVIVSKASTWVAQLQGYRSAMDMIKTVFRGFSLHRQIDRILAEYFVKPSSDAHNWADKCSEILRTSAMSIGQVDSN</sequence>
<organism evidence="2 3">
    <name type="scientific">Phytophthora kernoviae</name>
    <dbReference type="NCBI Taxonomy" id="325452"/>
    <lineage>
        <taxon>Eukaryota</taxon>
        <taxon>Sar</taxon>
        <taxon>Stramenopiles</taxon>
        <taxon>Oomycota</taxon>
        <taxon>Peronosporomycetes</taxon>
        <taxon>Peronosporales</taxon>
        <taxon>Peronosporaceae</taxon>
        <taxon>Phytophthora</taxon>
    </lineage>
</organism>
<evidence type="ECO:0000313" key="3">
    <source>
        <dbReference type="Proteomes" id="UP000284657"/>
    </source>
</evidence>
<dbReference type="InterPro" id="IPR001245">
    <property type="entry name" value="Ser-Thr/Tyr_kinase_cat_dom"/>
</dbReference>
<dbReference type="AlphaFoldDB" id="A0A3R7KEI3"/>
<dbReference type="Gene3D" id="3.30.200.20">
    <property type="entry name" value="Phosphorylase Kinase, domain 1"/>
    <property type="match status" value="1"/>
</dbReference>
<evidence type="ECO:0000259" key="1">
    <source>
        <dbReference type="PROSITE" id="PS50011"/>
    </source>
</evidence>
<dbReference type="InterPro" id="IPR000719">
    <property type="entry name" value="Prot_kinase_dom"/>
</dbReference>
<protein>
    <recommendedName>
        <fullName evidence="1">Protein kinase domain-containing protein</fullName>
    </recommendedName>
</protein>
<gene>
    <name evidence="2" type="ORF">BBJ29_004560</name>
</gene>
<dbReference type="PROSITE" id="PS50011">
    <property type="entry name" value="PROTEIN_KINASE_DOM"/>
    <property type="match status" value="1"/>
</dbReference>
<dbReference type="PROSITE" id="PS00108">
    <property type="entry name" value="PROTEIN_KINASE_ST"/>
    <property type="match status" value="1"/>
</dbReference>
<dbReference type="EMBL" id="MBAD02002253">
    <property type="protein sequence ID" value="RLN48798.1"/>
    <property type="molecule type" value="Genomic_DNA"/>
</dbReference>
<dbReference type="SUPFAM" id="SSF56112">
    <property type="entry name" value="Protein kinase-like (PK-like)"/>
    <property type="match status" value="1"/>
</dbReference>
<reference evidence="2 3" key="1">
    <citation type="submission" date="2018-07" db="EMBL/GenBank/DDBJ databases">
        <title>Genome sequencing of oomycete isolates from Chile give support for New Zealand origin for Phytophthora kernoviae and make available the first Nothophytophthora sp. genome.</title>
        <authorList>
            <person name="Studholme D.J."/>
            <person name="Sanfuentes E."/>
            <person name="Panda P."/>
            <person name="Hill R."/>
            <person name="Sambles C."/>
            <person name="Grant M."/>
            <person name="Williams N.M."/>
            <person name="Mcdougal R.L."/>
        </authorList>
    </citation>
    <scope>NUCLEOTIDE SEQUENCE [LARGE SCALE GENOMIC DNA]</scope>
    <source>
        <strain evidence="2">Chile7</strain>
    </source>
</reference>
<evidence type="ECO:0000313" key="2">
    <source>
        <dbReference type="EMBL" id="RLN48798.1"/>
    </source>
</evidence>
<dbReference type="InterPro" id="IPR008271">
    <property type="entry name" value="Ser/Thr_kinase_AS"/>
</dbReference>
<name>A0A3R7KEI3_9STRA</name>
<dbReference type="Pfam" id="PF07714">
    <property type="entry name" value="PK_Tyr_Ser-Thr"/>
    <property type="match status" value="1"/>
</dbReference>
<proteinExistence type="predicted"/>
<dbReference type="InterPro" id="IPR051681">
    <property type="entry name" value="Ser/Thr_Kinases-Pseudokinases"/>
</dbReference>
<dbReference type="GO" id="GO:0004674">
    <property type="term" value="F:protein serine/threonine kinase activity"/>
    <property type="evidence" value="ECO:0007669"/>
    <property type="project" value="TreeGrafter"/>
</dbReference>
<feature type="domain" description="Protein kinase" evidence="1">
    <location>
        <begin position="77"/>
        <end position="328"/>
    </location>
</feature>